<dbReference type="GO" id="GO:0016787">
    <property type="term" value="F:hydrolase activity"/>
    <property type="evidence" value="ECO:0007669"/>
    <property type="project" value="UniProtKB-KW"/>
</dbReference>
<feature type="signal peptide" evidence="1">
    <location>
        <begin position="1"/>
        <end position="22"/>
    </location>
</feature>
<dbReference type="PANTHER" id="PTHR47791:SF3">
    <property type="entry name" value="MEIOTICALLY UP-REGULATED GENE 191 PROTEIN"/>
    <property type="match status" value="1"/>
</dbReference>
<dbReference type="PIRSF" id="PIRSF021505">
    <property type="entry name" value="O_gly_hdrol"/>
    <property type="match status" value="1"/>
</dbReference>
<dbReference type="Pfam" id="PF03663">
    <property type="entry name" value="Glyco_hydro_76"/>
    <property type="match status" value="1"/>
</dbReference>
<comment type="caution">
    <text evidence="2">The sequence shown here is derived from an EMBL/GenBank/DDBJ whole genome shotgun (WGS) entry which is preliminary data.</text>
</comment>
<dbReference type="InterPro" id="IPR014512">
    <property type="entry name" value="O_gly_hydro"/>
</dbReference>
<evidence type="ECO:0000313" key="2">
    <source>
        <dbReference type="EMBL" id="MBW4768839.1"/>
    </source>
</evidence>
<sequence>MKRINNVLLLSAFVALTTNLTACNNIEDTYFYENNTSNIKWNEVADSATTALVEHFWHKDKHYFVYNSDEFDTTTDPGYWPQAHAMDVIIDAYQRTHDQKYANMFGLWYEGIKKVNHFRGASGYENNFYDDSEWIALTLLRLYDVTKEERYLTTAKQLWTWIKTGWNDLAGGGIAWESIQHMHSKNACANGPAAIIAARLYKITNEKEYLDWALKIYNWEKATLFNPATGAIYDNINGNTNVIDKTTLSYNQGTFVGAAFELFKITGEQAYLNEARKAAFYCISDASMLDLGNNILRDEGNGDGGLFKGIFMRYFALLIQEPTLDEGYKKKFTTFFNNNVAVLWQKGTNKQTLMMGPNWANAIKGTNQLTSQTSACMAIEAKATLK</sequence>
<organism evidence="2 3">
    <name type="scientific">Hoylesella nanceiensis</name>
    <dbReference type="NCBI Taxonomy" id="425941"/>
    <lineage>
        <taxon>Bacteria</taxon>
        <taxon>Pseudomonadati</taxon>
        <taxon>Bacteroidota</taxon>
        <taxon>Bacteroidia</taxon>
        <taxon>Bacteroidales</taxon>
        <taxon>Prevotellaceae</taxon>
        <taxon>Hoylesella</taxon>
    </lineage>
</organism>
<evidence type="ECO:0000313" key="3">
    <source>
        <dbReference type="Proteomes" id="UP000788426"/>
    </source>
</evidence>
<gene>
    <name evidence="2" type="ORF">KZO38_03565</name>
</gene>
<dbReference type="InterPro" id="IPR053169">
    <property type="entry name" value="MUG_Protein"/>
</dbReference>
<dbReference type="PANTHER" id="PTHR47791">
    <property type="entry name" value="MEIOTICALLY UP-REGULATED GENE 191 PROTEIN"/>
    <property type="match status" value="1"/>
</dbReference>
<dbReference type="EMBL" id="JAHXCT010000002">
    <property type="protein sequence ID" value="MBW4768839.1"/>
    <property type="molecule type" value="Genomic_DNA"/>
</dbReference>
<dbReference type="InterPro" id="IPR005198">
    <property type="entry name" value="Glyco_hydro_76"/>
</dbReference>
<name>A0ABS6YB91_9BACT</name>
<accession>A0ABS6YB91</accession>
<keyword evidence="3" id="KW-1185">Reference proteome</keyword>
<protein>
    <submittedName>
        <fullName evidence="2">Glycoside hydrolase family 76 protein</fullName>
    </submittedName>
</protein>
<reference evidence="2 3" key="1">
    <citation type="submission" date="2021-07" db="EMBL/GenBank/DDBJ databases">
        <title>Genomic diversity and antimicrobial resistance of Prevotella spp. isolated from chronic lung disease airways.</title>
        <authorList>
            <person name="Webb K.A."/>
            <person name="Olagoke O.S."/>
            <person name="Baird T."/>
            <person name="Neill J."/>
            <person name="Pham A."/>
            <person name="Wells T.J."/>
            <person name="Ramsay K.A."/>
            <person name="Bell S.C."/>
            <person name="Sarovich D.S."/>
            <person name="Price E.P."/>
        </authorList>
    </citation>
    <scope>NUCLEOTIDE SEQUENCE [LARGE SCALE GENOMIC DNA]</scope>
    <source>
        <strain evidence="2 3">SCHI0011.S.12</strain>
    </source>
</reference>
<feature type="chain" id="PRO_5047448784" evidence="1">
    <location>
        <begin position="23"/>
        <end position="386"/>
    </location>
</feature>
<proteinExistence type="predicted"/>
<dbReference type="Proteomes" id="UP000788426">
    <property type="component" value="Unassembled WGS sequence"/>
</dbReference>
<evidence type="ECO:0000256" key="1">
    <source>
        <dbReference type="SAM" id="SignalP"/>
    </source>
</evidence>
<keyword evidence="2" id="KW-0378">Hydrolase</keyword>
<dbReference type="RefSeq" id="WP_219480314.1">
    <property type="nucleotide sequence ID" value="NZ_JAHXCT010000002.1"/>
</dbReference>
<keyword evidence="1" id="KW-0732">Signal</keyword>